<dbReference type="SUPFAM" id="SSF51735">
    <property type="entry name" value="NAD(P)-binding Rossmann-fold domains"/>
    <property type="match status" value="1"/>
</dbReference>
<dbReference type="GeneID" id="95458236"/>
<accession>A0ABX6BNC3</accession>
<dbReference type="PRINTS" id="PR00080">
    <property type="entry name" value="SDRFAMILY"/>
</dbReference>
<dbReference type="Proteomes" id="UP000326029">
    <property type="component" value="Chromosome"/>
</dbReference>
<evidence type="ECO:0000256" key="1">
    <source>
        <dbReference type="ARBA" id="ARBA00006484"/>
    </source>
</evidence>
<evidence type="ECO:0000313" key="4">
    <source>
        <dbReference type="Proteomes" id="UP000326029"/>
    </source>
</evidence>
<feature type="domain" description="Ketoreductase" evidence="2">
    <location>
        <begin position="7"/>
        <end position="186"/>
    </location>
</feature>
<dbReference type="PROSITE" id="PS00061">
    <property type="entry name" value="ADH_SHORT"/>
    <property type="match status" value="1"/>
</dbReference>
<proteinExistence type="inferred from homology"/>
<dbReference type="CDD" id="cd05233">
    <property type="entry name" value="SDR_c"/>
    <property type="match status" value="1"/>
</dbReference>
<reference evidence="3 4" key="1">
    <citation type="submission" date="2017-09" db="EMBL/GenBank/DDBJ databases">
        <authorList>
            <person name="Lee N."/>
            <person name="Cho B.-K."/>
        </authorList>
    </citation>
    <scope>NUCLEOTIDE SEQUENCE [LARGE SCALE GENOMIC DNA]</scope>
    <source>
        <strain evidence="3 4">ATCC 19740</strain>
    </source>
</reference>
<dbReference type="EMBL" id="CP023693">
    <property type="protein sequence ID" value="QEV36094.1"/>
    <property type="molecule type" value="Genomic_DNA"/>
</dbReference>
<dbReference type="RefSeq" id="WP_152371265.1">
    <property type="nucleotide sequence ID" value="NZ_CP023693.1"/>
</dbReference>
<organism evidence="3 4">
    <name type="scientific">Streptomyces cinereoruber</name>
    <dbReference type="NCBI Taxonomy" id="67260"/>
    <lineage>
        <taxon>Bacteria</taxon>
        <taxon>Bacillati</taxon>
        <taxon>Actinomycetota</taxon>
        <taxon>Actinomycetes</taxon>
        <taxon>Kitasatosporales</taxon>
        <taxon>Streptomycetaceae</taxon>
        <taxon>Streptomyces</taxon>
    </lineage>
</organism>
<keyword evidence="4" id="KW-1185">Reference proteome</keyword>
<dbReference type="NCBIfam" id="NF005559">
    <property type="entry name" value="PRK07231.1"/>
    <property type="match status" value="1"/>
</dbReference>
<evidence type="ECO:0000313" key="3">
    <source>
        <dbReference type="EMBL" id="QEV36094.1"/>
    </source>
</evidence>
<dbReference type="InterPro" id="IPR036291">
    <property type="entry name" value="NAD(P)-bd_dom_sf"/>
</dbReference>
<dbReference type="InterPro" id="IPR057326">
    <property type="entry name" value="KR_dom"/>
</dbReference>
<dbReference type="Gene3D" id="3.40.50.720">
    <property type="entry name" value="NAD(P)-binding Rossmann-like Domain"/>
    <property type="match status" value="1"/>
</dbReference>
<evidence type="ECO:0000259" key="2">
    <source>
        <dbReference type="SMART" id="SM00822"/>
    </source>
</evidence>
<dbReference type="SMART" id="SM00822">
    <property type="entry name" value="PKS_KR"/>
    <property type="match status" value="1"/>
</dbReference>
<dbReference type="PRINTS" id="PR00081">
    <property type="entry name" value="GDHRDH"/>
</dbReference>
<dbReference type="InterPro" id="IPR002347">
    <property type="entry name" value="SDR_fam"/>
</dbReference>
<dbReference type="PANTHER" id="PTHR42760">
    <property type="entry name" value="SHORT-CHAIN DEHYDROGENASES/REDUCTASES FAMILY MEMBER"/>
    <property type="match status" value="1"/>
</dbReference>
<protein>
    <submittedName>
        <fullName evidence="3">SDR family oxidoreductase</fullName>
    </submittedName>
</protein>
<name>A0ABX6BNC3_9ACTN</name>
<dbReference type="InterPro" id="IPR020904">
    <property type="entry name" value="Sc_DH/Rdtase_CS"/>
</dbReference>
<sequence length="246" mass="26219">MQGITGKRVLVTGGASGIGQATVRRFVAEGARVAIFDRDKRAIDETMAAIPEIAAAITVDVSDDVAVAGAFQELGKTFPQLDVVINNAGISVRHDSFRSITPAQWRAVVDTNLNGVFYVASEAVRRMDEGVIVNMSSINGLAAFPHYADYNASKAGILALSRTMAVELAPRIRVLALAPGAVLTPMQRAEYTDEMLDEVNANIPLGRHADPSEIGGFLVYLASDEARFMTGQHYIVDGGETARAAL</sequence>
<comment type="similarity">
    <text evidence="1">Belongs to the short-chain dehydrogenases/reductases (SDR) family.</text>
</comment>
<dbReference type="Pfam" id="PF13561">
    <property type="entry name" value="adh_short_C2"/>
    <property type="match status" value="1"/>
</dbReference>
<gene>
    <name evidence="3" type="ORF">CP977_31225</name>
</gene>